<dbReference type="SUPFAM" id="SSF53098">
    <property type="entry name" value="Ribonuclease H-like"/>
    <property type="match status" value="1"/>
</dbReference>
<dbReference type="CDD" id="cd06222">
    <property type="entry name" value="RNase_H_like"/>
    <property type="match status" value="1"/>
</dbReference>
<feature type="compositionally biased region" description="Acidic residues" evidence="1">
    <location>
        <begin position="148"/>
        <end position="157"/>
    </location>
</feature>
<comment type="caution">
    <text evidence="3">The sequence shown here is derived from an EMBL/GenBank/DDBJ whole genome shotgun (WGS) entry which is preliminary data.</text>
</comment>
<feature type="region of interest" description="Disordered" evidence="1">
    <location>
        <begin position="1"/>
        <end position="117"/>
    </location>
</feature>
<dbReference type="InterPro" id="IPR044730">
    <property type="entry name" value="RNase_H-like_dom_plant"/>
</dbReference>
<feature type="compositionally biased region" description="Basic and acidic residues" evidence="1">
    <location>
        <begin position="1"/>
        <end position="13"/>
    </location>
</feature>
<sequence>MEWRPVVRTRETGTSRGLLKRSNLPEETTKTPGETIMEKEGVQSSPLVTTGQDLGLKKLPRQETETRGTEGEAEKETDMMLLTELEISALNKSQRTDELPEKTRDETVQQRKAREAKELDKEINEYADLAEHAMTQEMIDNDDLLEEHEEEIEDPPETEPHVREEDMEDERIEALSQMSPEPQISKQKSVSKMLSQKESRVDEPHTSIPSLWNCQTDASWINKDEKAGLGFVFMHAGTPMLYGARELPRVTSSLHAEAEGLIWAMQEILKTRNRSVQFELDCEQLVKLIQSEKDWPSMAAEIDEIKALSLAFLDISIIHIPRSSNVCADSLAKGGRSRGINPQHVDSSAPYWLASYAGQNRAT</sequence>
<dbReference type="InterPro" id="IPR036397">
    <property type="entry name" value="RNaseH_sf"/>
</dbReference>
<reference evidence="3 4" key="1">
    <citation type="submission" date="2021-03" db="EMBL/GenBank/DDBJ databases">
        <authorList>
            <person name="King G.J."/>
            <person name="Bancroft I."/>
            <person name="Baten A."/>
            <person name="Bloomfield J."/>
            <person name="Borpatragohain P."/>
            <person name="He Z."/>
            <person name="Irish N."/>
            <person name="Irwin J."/>
            <person name="Liu K."/>
            <person name="Mauleon R.P."/>
            <person name="Moore J."/>
            <person name="Morris R."/>
            <person name="Ostergaard L."/>
            <person name="Wang B."/>
            <person name="Wells R."/>
        </authorList>
    </citation>
    <scope>NUCLEOTIDE SEQUENCE [LARGE SCALE GENOMIC DNA]</scope>
    <source>
        <strain evidence="3">R-o-18</strain>
        <tissue evidence="3">Leaf</tissue>
    </source>
</reference>
<dbReference type="InterPro" id="IPR012337">
    <property type="entry name" value="RNaseH-like_sf"/>
</dbReference>
<dbReference type="Pfam" id="PF13456">
    <property type="entry name" value="RVT_3"/>
    <property type="match status" value="1"/>
</dbReference>
<gene>
    <name evidence="3" type="primary">A04g507520.1_BraROA</name>
    <name evidence="3" type="ORF">IGI04_016591</name>
</gene>
<evidence type="ECO:0000313" key="4">
    <source>
        <dbReference type="Proteomes" id="UP000823674"/>
    </source>
</evidence>
<keyword evidence="4" id="KW-1185">Reference proteome</keyword>
<organism evidence="3 4">
    <name type="scientific">Brassica rapa subsp. trilocularis</name>
    <dbReference type="NCBI Taxonomy" id="1813537"/>
    <lineage>
        <taxon>Eukaryota</taxon>
        <taxon>Viridiplantae</taxon>
        <taxon>Streptophyta</taxon>
        <taxon>Embryophyta</taxon>
        <taxon>Tracheophyta</taxon>
        <taxon>Spermatophyta</taxon>
        <taxon>Magnoliopsida</taxon>
        <taxon>eudicotyledons</taxon>
        <taxon>Gunneridae</taxon>
        <taxon>Pentapetalae</taxon>
        <taxon>rosids</taxon>
        <taxon>malvids</taxon>
        <taxon>Brassicales</taxon>
        <taxon>Brassicaceae</taxon>
        <taxon>Brassiceae</taxon>
        <taxon>Brassica</taxon>
    </lineage>
</organism>
<dbReference type="Gene3D" id="3.30.420.10">
    <property type="entry name" value="Ribonuclease H-like superfamily/Ribonuclease H"/>
    <property type="match status" value="1"/>
</dbReference>
<dbReference type="PANTHER" id="PTHR47074">
    <property type="entry name" value="BNAC02G40300D PROTEIN"/>
    <property type="match status" value="1"/>
</dbReference>
<dbReference type="PANTHER" id="PTHR47074:SF49">
    <property type="entry name" value="POLYNUCLEOTIDYL TRANSFERASE, RIBONUCLEASE H-LIKE SUPERFAMILY PROTEIN"/>
    <property type="match status" value="1"/>
</dbReference>
<feature type="region of interest" description="Disordered" evidence="1">
    <location>
        <begin position="148"/>
        <end position="169"/>
    </location>
</feature>
<feature type="domain" description="RNase H type-1" evidence="2">
    <location>
        <begin position="216"/>
        <end position="333"/>
    </location>
</feature>
<dbReference type="InterPro" id="IPR002156">
    <property type="entry name" value="RNaseH_domain"/>
</dbReference>
<dbReference type="EMBL" id="JADBGQ010000004">
    <property type="protein sequence ID" value="KAG5401984.1"/>
    <property type="molecule type" value="Genomic_DNA"/>
</dbReference>
<feature type="compositionally biased region" description="Basic and acidic residues" evidence="1">
    <location>
        <begin position="60"/>
        <end position="78"/>
    </location>
</feature>
<protein>
    <recommendedName>
        <fullName evidence="2">RNase H type-1 domain-containing protein</fullName>
    </recommendedName>
</protein>
<accession>A0ABQ7MWU5</accession>
<evidence type="ECO:0000259" key="2">
    <source>
        <dbReference type="Pfam" id="PF13456"/>
    </source>
</evidence>
<name>A0ABQ7MWU5_BRACM</name>
<dbReference type="InterPro" id="IPR052929">
    <property type="entry name" value="RNase_H-like_EbsB-rel"/>
</dbReference>
<evidence type="ECO:0000313" key="3">
    <source>
        <dbReference type="EMBL" id="KAG5401984.1"/>
    </source>
</evidence>
<feature type="compositionally biased region" description="Basic and acidic residues" evidence="1">
    <location>
        <begin position="94"/>
        <end position="117"/>
    </location>
</feature>
<evidence type="ECO:0000256" key="1">
    <source>
        <dbReference type="SAM" id="MobiDB-lite"/>
    </source>
</evidence>
<proteinExistence type="predicted"/>
<dbReference type="Proteomes" id="UP000823674">
    <property type="component" value="Chromosome A04"/>
</dbReference>
<feature type="compositionally biased region" description="Polar residues" evidence="1">
    <location>
        <begin position="42"/>
        <end position="52"/>
    </location>
</feature>